<protein>
    <recommendedName>
        <fullName evidence="9">Ribosomal RNA-processing protein 43</fullName>
    </recommendedName>
</protein>
<dbReference type="EMBL" id="MU006094">
    <property type="protein sequence ID" value="KAF2839853.1"/>
    <property type="molecule type" value="Genomic_DNA"/>
</dbReference>
<dbReference type="GO" id="GO:0071028">
    <property type="term" value="P:nuclear mRNA surveillance"/>
    <property type="evidence" value="ECO:0007669"/>
    <property type="project" value="TreeGrafter"/>
</dbReference>
<dbReference type="InterPro" id="IPR036345">
    <property type="entry name" value="ExoRNase_PH_dom2_sf"/>
</dbReference>
<dbReference type="SUPFAM" id="SSF54211">
    <property type="entry name" value="Ribosomal protein S5 domain 2-like"/>
    <property type="match status" value="1"/>
</dbReference>
<keyword evidence="12" id="KW-1185">Reference proteome</keyword>
<evidence type="ECO:0000256" key="2">
    <source>
        <dbReference type="ARBA" id="ARBA00004604"/>
    </source>
</evidence>
<evidence type="ECO:0000256" key="8">
    <source>
        <dbReference type="ARBA" id="ARBA00023242"/>
    </source>
</evidence>
<comment type="similarity">
    <text evidence="3">Belongs to the RNase PH family.</text>
</comment>
<sequence>MATTSKSQTQPTLTFPRPIFAALQPHAFLHAHLSKPAPARPSGRSPQDFRPPVVNTGGLTHCHGSAVVRCGDSAVVVGVRGEVLMAGDVAGGVREVGLKGYDGRIDSKDGDGDGDEVKEIEDLRLLVPNIELATGSTPTNLPGNPPSALAQNLAARLLRLLLTTRLIRLTDLRILYPRPPDEEGGEHTMEVVAYWTLYIDVLVISLDGNAFDAAWLALLAALKYTALPRAYWEPDFKTVLCDDDRNADRKLRLRGFPVPASFAVFEGREGEGVWVLADPDAGEEGLCRELVTVVVDLDDGRTVVRRVEKRGGGIVGRGEMRELVSLAEGRWRGFREVVGG</sequence>
<dbReference type="InterPro" id="IPR027408">
    <property type="entry name" value="PNPase/RNase_PH_dom_sf"/>
</dbReference>
<dbReference type="InterPro" id="IPR050590">
    <property type="entry name" value="Exosome_comp_Rrp42_subfam"/>
</dbReference>
<dbReference type="PANTHER" id="PTHR11097">
    <property type="entry name" value="EXOSOME COMPLEX EXONUCLEASE RIBOSOMAL RNA PROCESSING PROTEIN"/>
    <property type="match status" value="1"/>
</dbReference>
<accession>A0A9P4SDZ0</accession>
<dbReference type="GO" id="GO:0000176">
    <property type="term" value="C:nuclear exosome (RNase complex)"/>
    <property type="evidence" value="ECO:0007669"/>
    <property type="project" value="UniProtKB-ARBA"/>
</dbReference>
<dbReference type="GO" id="GO:0071038">
    <property type="term" value="P:TRAMP-dependent tRNA surveillance pathway"/>
    <property type="evidence" value="ECO:0007669"/>
    <property type="project" value="TreeGrafter"/>
</dbReference>
<dbReference type="GO" id="GO:0000467">
    <property type="term" value="P:exonucleolytic trimming to generate mature 3'-end of 5.8S rRNA from tricistronic rRNA transcript (SSU-rRNA, 5.8S rRNA, LSU-rRNA)"/>
    <property type="evidence" value="ECO:0007669"/>
    <property type="project" value="TreeGrafter"/>
</dbReference>
<dbReference type="Pfam" id="PF01138">
    <property type="entry name" value="RNase_PH"/>
    <property type="match status" value="1"/>
</dbReference>
<dbReference type="GO" id="GO:0035925">
    <property type="term" value="F:mRNA 3'-UTR AU-rich region binding"/>
    <property type="evidence" value="ECO:0007669"/>
    <property type="project" value="TreeGrafter"/>
</dbReference>
<gene>
    <name evidence="11" type="ORF">M501DRAFT_1031033</name>
</gene>
<evidence type="ECO:0000256" key="9">
    <source>
        <dbReference type="ARBA" id="ARBA00030617"/>
    </source>
</evidence>
<evidence type="ECO:0000313" key="12">
    <source>
        <dbReference type="Proteomes" id="UP000799429"/>
    </source>
</evidence>
<dbReference type="GO" id="GO:0005730">
    <property type="term" value="C:nucleolus"/>
    <property type="evidence" value="ECO:0007669"/>
    <property type="project" value="UniProtKB-SubCell"/>
</dbReference>
<organism evidence="11 12">
    <name type="scientific">Patellaria atrata CBS 101060</name>
    <dbReference type="NCBI Taxonomy" id="1346257"/>
    <lineage>
        <taxon>Eukaryota</taxon>
        <taxon>Fungi</taxon>
        <taxon>Dikarya</taxon>
        <taxon>Ascomycota</taxon>
        <taxon>Pezizomycotina</taxon>
        <taxon>Dothideomycetes</taxon>
        <taxon>Dothideomycetes incertae sedis</taxon>
        <taxon>Patellariales</taxon>
        <taxon>Patellariaceae</taxon>
        <taxon>Patellaria</taxon>
    </lineage>
</organism>
<comment type="caution">
    <text evidence="11">The sequence shown here is derived from an EMBL/GenBank/DDBJ whole genome shotgun (WGS) entry which is preliminary data.</text>
</comment>
<keyword evidence="7" id="KW-0694">RNA-binding</keyword>
<dbReference type="AlphaFoldDB" id="A0A9P4SDZ0"/>
<evidence type="ECO:0000259" key="10">
    <source>
        <dbReference type="Pfam" id="PF01138"/>
    </source>
</evidence>
<keyword evidence="11" id="KW-0689">Ribosomal protein</keyword>
<evidence type="ECO:0000313" key="11">
    <source>
        <dbReference type="EMBL" id="KAF2839853.1"/>
    </source>
</evidence>
<evidence type="ECO:0000256" key="4">
    <source>
        <dbReference type="ARBA" id="ARBA00022490"/>
    </source>
</evidence>
<keyword evidence="4" id="KW-0963">Cytoplasm</keyword>
<dbReference type="GO" id="GO:0034475">
    <property type="term" value="P:U4 snRNA 3'-end processing"/>
    <property type="evidence" value="ECO:0007669"/>
    <property type="project" value="TreeGrafter"/>
</dbReference>
<keyword evidence="11" id="KW-0687">Ribonucleoprotein</keyword>
<dbReference type="InterPro" id="IPR001247">
    <property type="entry name" value="ExoRNase_PH_dom1"/>
</dbReference>
<dbReference type="OrthoDB" id="45882at2759"/>
<evidence type="ECO:0000256" key="1">
    <source>
        <dbReference type="ARBA" id="ARBA00004496"/>
    </source>
</evidence>
<name>A0A9P4SDZ0_9PEZI</name>
<evidence type="ECO:0000256" key="6">
    <source>
        <dbReference type="ARBA" id="ARBA00022835"/>
    </source>
</evidence>
<evidence type="ECO:0000256" key="3">
    <source>
        <dbReference type="ARBA" id="ARBA00006678"/>
    </source>
</evidence>
<dbReference type="GO" id="GO:0005840">
    <property type="term" value="C:ribosome"/>
    <property type="evidence" value="ECO:0007669"/>
    <property type="project" value="UniProtKB-KW"/>
</dbReference>
<keyword evidence="8" id="KW-0539">Nucleus</keyword>
<feature type="domain" description="Exoribonuclease phosphorolytic" evidence="10">
    <location>
        <begin position="48"/>
        <end position="228"/>
    </location>
</feature>
<dbReference type="GO" id="GO:0000177">
    <property type="term" value="C:cytoplasmic exosome (RNase complex)"/>
    <property type="evidence" value="ECO:0007669"/>
    <property type="project" value="TreeGrafter"/>
</dbReference>
<dbReference type="Gene3D" id="3.30.230.70">
    <property type="entry name" value="GHMP Kinase, N-terminal domain"/>
    <property type="match status" value="1"/>
</dbReference>
<evidence type="ECO:0000256" key="7">
    <source>
        <dbReference type="ARBA" id="ARBA00022884"/>
    </source>
</evidence>
<dbReference type="GO" id="GO:0034476">
    <property type="term" value="P:U5 snRNA 3'-end processing"/>
    <property type="evidence" value="ECO:0007669"/>
    <property type="project" value="TreeGrafter"/>
</dbReference>
<dbReference type="GO" id="GO:0071035">
    <property type="term" value="P:nuclear polyadenylation-dependent rRNA catabolic process"/>
    <property type="evidence" value="ECO:0007669"/>
    <property type="project" value="TreeGrafter"/>
</dbReference>
<comment type="subcellular location">
    <subcellularLocation>
        <location evidence="1">Cytoplasm</location>
    </subcellularLocation>
    <subcellularLocation>
        <location evidence="2">Nucleus</location>
        <location evidence="2">Nucleolus</location>
    </subcellularLocation>
</comment>
<dbReference type="GO" id="GO:0016075">
    <property type="term" value="P:rRNA catabolic process"/>
    <property type="evidence" value="ECO:0007669"/>
    <property type="project" value="TreeGrafter"/>
</dbReference>
<dbReference type="InterPro" id="IPR020568">
    <property type="entry name" value="Ribosomal_Su5_D2-typ_SF"/>
</dbReference>
<dbReference type="PANTHER" id="PTHR11097:SF9">
    <property type="entry name" value="EXOSOME COMPLEX COMPONENT RRP43"/>
    <property type="match status" value="1"/>
</dbReference>
<dbReference type="SUPFAM" id="SSF55666">
    <property type="entry name" value="Ribonuclease PH domain 2-like"/>
    <property type="match status" value="1"/>
</dbReference>
<proteinExistence type="inferred from homology"/>
<keyword evidence="6" id="KW-0271">Exosome</keyword>
<keyword evidence="5" id="KW-0698">rRNA processing</keyword>
<dbReference type="Proteomes" id="UP000799429">
    <property type="component" value="Unassembled WGS sequence"/>
</dbReference>
<reference evidence="11" key="1">
    <citation type="journal article" date="2020" name="Stud. Mycol.">
        <title>101 Dothideomycetes genomes: a test case for predicting lifestyles and emergence of pathogens.</title>
        <authorList>
            <person name="Haridas S."/>
            <person name="Albert R."/>
            <person name="Binder M."/>
            <person name="Bloem J."/>
            <person name="Labutti K."/>
            <person name="Salamov A."/>
            <person name="Andreopoulos B."/>
            <person name="Baker S."/>
            <person name="Barry K."/>
            <person name="Bills G."/>
            <person name="Bluhm B."/>
            <person name="Cannon C."/>
            <person name="Castanera R."/>
            <person name="Culley D."/>
            <person name="Daum C."/>
            <person name="Ezra D."/>
            <person name="Gonzalez J."/>
            <person name="Henrissat B."/>
            <person name="Kuo A."/>
            <person name="Liang C."/>
            <person name="Lipzen A."/>
            <person name="Lutzoni F."/>
            <person name="Magnuson J."/>
            <person name="Mondo S."/>
            <person name="Nolan M."/>
            <person name="Ohm R."/>
            <person name="Pangilinan J."/>
            <person name="Park H.-J."/>
            <person name="Ramirez L."/>
            <person name="Alfaro M."/>
            <person name="Sun H."/>
            <person name="Tritt A."/>
            <person name="Yoshinaga Y."/>
            <person name="Zwiers L.-H."/>
            <person name="Turgeon B."/>
            <person name="Goodwin S."/>
            <person name="Spatafora J."/>
            <person name="Crous P."/>
            <person name="Grigoriev I."/>
        </authorList>
    </citation>
    <scope>NUCLEOTIDE SEQUENCE</scope>
    <source>
        <strain evidence="11">CBS 101060</strain>
    </source>
</reference>
<evidence type="ECO:0000256" key="5">
    <source>
        <dbReference type="ARBA" id="ARBA00022552"/>
    </source>
</evidence>
<dbReference type="GO" id="GO:0034473">
    <property type="term" value="P:U1 snRNA 3'-end processing"/>
    <property type="evidence" value="ECO:0007669"/>
    <property type="project" value="TreeGrafter"/>
</dbReference>